<dbReference type="SUPFAM" id="SSF52964">
    <property type="entry name" value="TolB, N-terminal domain"/>
    <property type="match status" value="1"/>
</dbReference>
<keyword evidence="3" id="KW-1185">Reference proteome</keyword>
<dbReference type="PANTHER" id="PTHR36842">
    <property type="entry name" value="PROTEIN TOLB HOMOLOG"/>
    <property type="match status" value="1"/>
</dbReference>
<dbReference type="Pfam" id="PF07676">
    <property type="entry name" value="PD40"/>
    <property type="match status" value="1"/>
</dbReference>
<evidence type="ECO:0000256" key="1">
    <source>
        <dbReference type="ARBA" id="ARBA00009820"/>
    </source>
</evidence>
<evidence type="ECO:0000313" key="3">
    <source>
        <dbReference type="Proteomes" id="UP000005013"/>
    </source>
</evidence>
<dbReference type="STRING" id="1163745.HCD_07320"/>
<comment type="similarity">
    <text evidence="1">Belongs to the TolB family.</text>
</comment>
<organism evidence="2 3">
    <name type="scientific">Helicobacter cetorum (strain ATCC BAA-540 / CCUG 52418 / MIT 99-5656)</name>
    <dbReference type="NCBI Taxonomy" id="1163745"/>
    <lineage>
        <taxon>Bacteria</taxon>
        <taxon>Pseudomonadati</taxon>
        <taxon>Campylobacterota</taxon>
        <taxon>Epsilonproteobacteria</taxon>
        <taxon>Campylobacterales</taxon>
        <taxon>Helicobacteraceae</taxon>
        <taxon>Helicobacter</taxon>
    </lineage>
</organism>
<dbReference type="EMBL" id="CP003481">
    <property type="protein sequence ID" value="AFI06455.1"/>
    <property type="molecule type" value="Genomic_DNA"/>
</dbReference>
<dbReference type="PANTHER" id="PTHR36842:SF1">
    <property type="entry name" value="PROTEIN TOLB"/>
    <property type="match status" value="1"/>
</dbReference>
<dbReference type="Gene3D" id="2.120.10.30">
    <property type="entry name" value="TolB, C-terminal domain"/>
    <property type="match status" value="1"/>
</dbReference>
<reference evidence="2 3" key="1">
    <citation type="journal article" date="2013" name="PLoS ONE">
        <title>Sequence Divergence and Conservation in Genomes ofHelicobacter cetorum Strains from a Dolphin and a Whale.</title>
        <authorList>
            <person name="Kersulyte D."/>
            <person name="Rossi M."/>
            <person name="Berg D.E."/>
        </authorList>
    </citation>
    <scope>NUCLEOTIDE SEQUENCE [LARGE SCALE GENOMIC DNA]</scope>
    <source>
        <strain evidence="2 3">MIT 99-5656</strain>
    </source>
</reference>
<evidence type="ECO:0000313" key="2">
    <source>
        <dbReference type="EMBL" id="AFI06455.1"/>
    </source>
</evidence>
<dbReference type="OrthoDB" id="9815657at2"/>
<dbReference type="eggNOG" id="COG0823">
    <property type="taxonomic scope" value="Bacteria"/>
</dbReference>
<dbReference type="HOGENOM" id="CLU_665280_0_0_7"/>
<dbReference type="InterPro" id="IPR011042">
    <property type="entry name" value="6-blade_b-propeller_TolB-like"/>
</dbReference>
<dbReference type="KEGG" id="hcm:HCD_07320"/>
<dbReference type="NCBIfam" id="NF003124">
    <property type="entry name" value="PRK04043.1"/>
    <property type="match status" value="1"/>
</dbReference>
<name>I0EU36_HELCM</name>
<dbReference type="Proteomes" id="UP000005013">
    <property type="component" value="Chromosome"/>
</dbReference>
<protein>
    <submittedName>
        <fullName evidence="2">Translocation protein TolB</fullName>
    </submittedName>
</protein>
<dbReference type="SUPFAM" id="SSF69304">
    <property type="entry name" value="Tricorn protease N-terminal domain"/>
    <property type="match status" value="1"/>
</dbReference>
<gene>
    <name evidence="2" type="primary">tolB</name>
    <name evidence="2" type="ordered locus">HCD_07320</name>
</gene>
<proteinExistence type="inferred from homology"/>
<dbReference type="PATRIC" id="fig|1163745.3.peg.1545"/>
<accession>I0EU36</accession>
<dbReference type="RefSeq" id="WP_014659936.1">
    <property type="nucleotide sequence ID" value="NC_017735.1"/>
</dbReference>
<dbReference type="InterPro" id="IPR011659">
    <property type="entry name" value="WD40"/>
</dbReference>
<sequence length="418" mass="47945">MRQIWLFLICCLELLAVDRTLDVIKTIQKLPKIEVRYSKDNDADYILKLHEVLVNDLKISQHFEVSDVGETSPNMDYTELKNKKVHLVAFVSVVVENNNKIARLKLYDVNTGALKKTFDYSISHAELYPFAAHNMAIVVNDYLKAPSIAWMRRFIVFSKYAKPGVTTIALADYTMRYQKEIIKNNRLNIFPKWANAQQTEFYYTQYGEKTPMILKYNIQKGIHETIASSQGMAVVSSVSSDGSKILMSLAPEGQPDVYLYDTQNKTSTKLTRYPGIDVSGVFFENDKSMAFVSDRSGYPNIYMKKLGLRESAEQLLYEGKSNESIDAYKDSIVYVSRETLNEFGKTVFNLNLISSNSRYIRRLTVNGSNQMPRFSVDGKNIMYVKKTAQEYAMGLILLDYNQSLLFPLKNVKIQAFDW</sequence>
<dbReference type="AlphaFoldDB" id="I0EU36"/>